<gene>
    <name evidence="3" type="ORF">SAMN02745178_02883</name>
</gene>
<sequence length="249" mass="27238">MRTVDLLFFMGQSNMAGRGEAALAPVVAPGMGYEYRAVTDPDTLHPLEEPFGVNENDPAGVYEPGMKTGAMVSSFVNACTAQTGVPVVGVSCAKGGSAIAKWLPGTPYYQDAVRRARKARAFLQANGYIIRHSAMVWCQGCTDGDLHTPKDVYKADTERVLHSFMQDAGAQTCFLIQIGNQRDEPELYLPMQQAQEELASEQGDIVLVSRQFKTFAAKGLMKDRFHYLQPAYNAVGTEAGRNAAAYWNR</sequence>
<dbReference type="Proteomes" id="UP000190286">
    <property type="component" value="Unassembled WGS sequence"/>
</dbReference>
<evidence type="ECO:0000259" key="2">
    <source>
        <dbReference type="Pfam" id="PF03629"/>
    </source>
</evidence>
<dbReference type="InterPro" id="IPR052940">
    <property type="entry name" value="Carb_Esterase_6"/>
</dbReference>
<dbReference type="InterPro" id="IPR036514">
    <property type="entry name" value="SGNH_hydro_sf"/>
</dbReference>
<evidence type="ECO:0000313" key="3">
    <source>
        <dbReference type="EMBL" id="SKA98678.1"/>
    </source>
</evidence>
<dbReference type="PANTHER" id="PTHR31988:SF19">
    <property type="entry name" value="9-O-ACETYL-N-ACETYLNEURAMINIC ACID DEACETYLASE-RELATED"/>
    <property type="match status" value="1"/>
</dbReference>
<dbReference type="Pfam" id="PF03629">
    <property type="entry name" value="SASA"/>
    <property type="match status" value="1"/>
</dbReference>
<dbReference type="Gene3D" id="3.40.50.1110">
    <property type="entry name" value="SGNH hydrolase"/>
    <property type="match status" value="1"/>
</dbReference>
<dbReference type="EMBL" id="FUYF01000062">
    <property type="protein sequence ID" value="SKA98678.1"/>
    <property type="molecule type" value="Genomic_DNA"/>
</dbReference>
<proteinExistence type="predicted"/>
<dbReference type="PANTHER" id="PTHR31988">
    <property type="entry name" value="ESTERASE, PUTATIVE (DUF303)-RELATED"/>
    <property type="match status" value="1"/>
</dbReference>
<name>A0A1T4YAX7_9FIRM</name>
<reference evidence="3 4" key="1">
    <citation type="submission" date="2017-02" db="EMBL/GenBank/DDBJ databases">
        <authorList>
            <person name="Peterson S.W."/>
        </authorList>
    </citation>
    <scope>NUCLEOTIDE SEQUENCE [LARGE SCALE GENOMIC DNA]</scope>
    <source>
        <strain evidence="3 4">ATCC 27749</strain>
    </source>
</reference>
<organism evidence="3 4">
    <name type="scientific">Gemmiger formicilis</name>
    <dbReference type="NCBI Taxonomy" id="745368"/>
    <lineage>
        <taxon>Bacteria</taxon>
        <taxon>Bacillati</taxon>
        <taxon>Bacillota</taxon>
        <taxon>Clostridia</taxon>
        <taxon>Eubacteriales</taxon>
        <taxon>Gemmiger</taxon>
    </lineage>
</organism>
<dbReference type="GO" id="GO:0016787">
    <property type="term" value="F:hydrolase activity"/>
    <property type="evidence" value="ECO:0007669"/>
    <property type="project" value="UniProtKB-KW"/>
</dbReference>
<dbReference type="SUPFAM" id="SSF52266">
    <property type="entry name" value="SGNH hydrolase"/>
    <property type="match status" value="1"/>
</dbReference>
<protein>
    <recommendedName>
        <fullName evidence="2">Sialate O-acetylesterase domain-containing protein</fullName>
    </recommendedName>
</protein>
<accession>A0A1T4YAX7</accession>
<evidence type="ECO:0000256" key="1">
    <source>
        <dbReference type="ARBA" id="ARBA00022801"/>
    </source>
</evidence>
<dbReference type="AlphaFoldDB" id="A0A1T4YAX7"/>
<dbReference type="STRING" id="745368.SAMN02745178_02883"/>
<dbReference type="InterPro" id="IPR005181">
    <property type="entry name" value="SASA"/>
</dbReference>
<keyword evidence="1" id="KW-0378">Hydrolase</keyword>
<dbReference type="OrthoDB" id="2574457at2"/>
<feature type="domain" description="Sialate O-acetylesterase" evidence="2">
    <location>
        <begin position="5"/>
        <end position="238"/>
    </location>
</feature>
<keyword evidence="4" id="KW-1185">Reference proteome</keyword>
<dbReference type="GeneID" id="93339290"/>
<dbReference type="RefSeq" id="WP_078785652.1">
    <property type="nucleotide sequence ID" value="NZ_CBCTSN010000007.1"/>
</dbReference>
<evidence type="ECO:0000313" key="4">
    <source>
        <dbReference type="Proteomes" id="UP000190286"/>
    </source>
</evidence>